<dbReference type="CDD" id="cd03425">
    <property type="entry name" value="NUDIX_MutT_NudA_like"/>
    <property type="match status" value="1"/>
</dbReference>
<evidence type="ECO:0000259" key="18">
    <source>
        <dbReference type="PROSITE" id="PS51462"/>
    </source>
</evidence>
<comment type="catalytic activity">
    <reaction evidence="11">
        <text>8-oxo-GTP + H2O = 8-oxo-GMP + diphosphate + H(+)</text>
        <dbReference type="Rhea" id="RHEA:67616"/>
        <dbReference type="ChEBI" id="CHEBI:15377"/>
        <dbReference type="ChEBI" id="CHEBI:15378"/>
        <dbReference type="ChEBI" id="CHEBI:33019"/>
        <dbReference type="ChEBI" id="CHEBI:143553"/>
        <dbReference type="ChEBI" id="CHEBI:145694"/>
    </reaction>
</comment>
<dbReference type="PANTHER" id="PTHR47707:SF1">
    <property type="entry name" value="NUDIX HYDROLASE FAMILY PROTEIN"/>
    <property type="match status" value="1"/>
</dbReference>
<dbReference type="PRINTS" id="PR00502">
    <property type="entry name" value="NUDIXFAMILY"/>
</dbReference>
<dbReference type="InterPro" id="IPR000086">
    <property type="entry name" value="NUDIX_hydrolase_dom"/>
</dbReference>
<keyword evidence="4" id="KW-0235">DNA replication</keyword>
<evidence type="ECO:0000313" key="19">
    <source>
        <dbReference type="EMBL" id="OQD45251.1"/>
    </source>
</evidence>
<dbReference type="RefSeq" id="WP_070067600.1">
    <property type="nucleotide sequence ID" value="NZ_MJUW02000100.1"/>
</dbReference>
<dbReference type="GO" id="GO:0035539">
    <property type="term" value="F:8-oxo-7,8-dihydrodeoxyguanosine triphosphate pyrophosphatase activity"/>
    <property type="evidence" value="ECO:0007669"/>
    <property type="project" value="UniProtKB-EC"/>
</dbReference>
<evidence type="ECO:0000313" key="20">
    <source>
        <dbReference type="Proteomes" id="UP000242219"/>
    </source>
</evidence>
<dbReference type="InterPro" id="IPR020084">
    <property type="entry name" value="NUDIX_hydrolase_CS"/>
</dbReference>
<sequence length="134" mass="15193">MKPIQVACAIIEREGKVLATQRSKSMSLPLKWEFPGGKIHDGESLRECLRRELQEELGIEAVIGHPLSPVTYNYQVFSVTLHPFICKIISGDITLHEHAALAWLTPRELSALDWAEADVPVIASYREFIKTRQR</sequence>
<keyword evidence="8" id="KW-0460">Magnesium</keyword>
<evidence type="ECO:0000256" key="14">
    <source>
        <dbReference type="ARBA" id="ARBA00041592"/>
    </source>
</evidence>
<reference evidence="19 20" key="1">
    <citation type="journal article" date="2016" name="Genome Announc.">
        <title>Draft Genome Sequence of the Anaerobic Ammonium-Oxidizing Bacterium 'Candidatus Brocadia sp. 40'.</title>
        <authorList>
            <person name="Ali M."/>
            <person name="Haroon M.F."/>
            <person name="Narita Y."/>
            <person name="Zhang L."/>
            <person name="Rangel Shaw D."/>
            <person name="Okabe S."/>
            <person name="Saikaly P.E."/>
        </authorList>
    </citation>
    <scope>NUCLEOTIDE SEQUENCE [LARGE SCALE GENOMIC DNA]</scope>
    <source>
        <strain evidence="19 20">40</strain>
    </source>
</reference>
<evidence type="ECO:0000256" key="7">
    <source>
        <dbReference type="ARBA" id="ARBA00022801"/>
    </source>
</evidence>
<dbReference type="GO" id="GO:0044715">
    <property type="term" value="F:8-oxo-dGDP phosphatase activity"/>
    <property type="evidence" value="ECO:0007669"/>
    <property type="project" value="TreeGrafter"/>
</dbReference>
<feature type="domain" description="Nudix hydrolase" evidence="18">
    <location>
        <begin position="1"/>
        <end position="130"/>
    </location>
</feature>
<dbReference type="PROSITE" id="PS51462">
    <property type="entry name" value="NUDIX"/>
    <property type="match status" value="1"/>
</dbReference>
<evidence type="ECO:0000256" key="12">
    <source>
        <dbReference type="ARBA" id="ARBA00038905"/>
    </source>
</evidence>
<dbReference type="AlphaFoldDB" id="A0A1V6LYN5"/>
<proteinExistence type="inferred from homology"/>
<comment type="cofactor">
    <cofactor evidence="1">
        <name>Mg(2+)</name>
        <dbReference type="ChEBI" id="CHEBI:18420"/>
    </cofactor>
</comment>
<evidence type="ECO:0000256" key="16">
    <source>
        <dbReference type="ARBA" id="ARBA00042798"/>
    </source>
</evidence>
<dbReference type="Proteomes" id="UP000242219">
    <property type="component" value="Unassembled WGS sequence"/>
</dbReference>
<dbReference type="GO" id="GO:0006281">
    <property type="term" value="P:DNA repair"/>
    <property type="evidence" value="ECO:0007669"/>
    <property type="project" value="UniProtKB-KW"/>
</dbReference>
<dbReference type="SUPFAM" id="SSF55811">
    <property type="entry name" value="Nudix"/>
    <property type="match status" value="1"/>
</dbReference>
<dbReference type="Gene3D" id="3.90.79.10">
    <property type="entry name" value="Nucleoside Triphosphate Pyrophosphohydrolase"/>
    <property type="match status" value="1"/>
</dbReference>
<organism evidence="19 20">
    <name type="scientific">Candidatus Brocadia sapporoensis</name>
    <dbReference type="NCBI Taxonomy" id="392547"/>
    <lineage>
        <taxon>Bacteria</taxon>
        <taxon>Pseudomonadati</taxon>
        <taxon>Planctomycetota</taxon>
        <taxon>Candidatus Brocadiia</taxon>
        <taxon>Candidatus Brocadiales</taxon>
        <taxon>Candidatus Brocadiaceae</taxon>
        <taxon>Candidatus Brocadia</taxon>
    </lineage>
</organism>
<keyword evidence="6" id="KW-0227">DNA damage</keyword>
<keyword evidence="20" id="KW-1185">Reference proteome</keyword>
<evidence type="ECO:0000256" key="13">
    <source>
        <dbReference type="ARBA" id="ARBA00040794"/>
    </source>
</evidence>
<dbReference type="Pfam" id="PF00293">
    <property type="entry name" value="NUDIX"/>
    <property type="match status" value="1"/>
</dbReference>
<dbReference type="PANTHER" id="PTHR47707">
    <property type="entry name" value="8-OXO-DGTP DIPHOSPHATASE"/>
    <property type="match status" value="1"/>
</dbReference>
<evidence type="ECO:0000256" key="6">
    <source>
        <dbReference type="ARBA" id="ARBA00022763"/>
    </source>
</evidence>
<dbReference type="InterPro" id="IPR047127">
    <property type="entry name" value="MutT-like"/>
</dbReference>
<dbReference type="PROSITE" id="PS00893">
    <property type="entry name" value="NUDIX_BOX"/>
    <property type="match status" value="1"/>
</dbReference>
<evidence type="ECO:0000256" key="1">
    <source>
        <dbReference type="ARBA" id="ARBA00001946"/>
    </source>
</evidence>
<dbReference type="GO" id="GO:0008413">
    <property type="term" value="F:8-oxo-7,8-dihydroguanosine triphosphate pyrophosphatase activity"/>
    <property type="evidence" value="ECO:0007669"/>
    <property type="project" value="TreeGrafter"/>
</dbReference>
<keyword evidence="9" id="KW-0234">DNA repair</keyword>
<evidence type="ECO:0000256" key="17">
    <source>
        <dbReference type="RuleBase" id="RU003476"/>
    </source>
</evidence>
<name>A0A1V6LYN5_9BACT</name>
<evidence type="ECO:0000256" key="15">
    <source>
        <dbReference type="ARBA" id="ARBA00041979"/>
    </source>
</evidence>
<evidence type="ECO:0000256" key="5">
    <source>
        <dbReference type="ARBA" id="ARBA00022723"/>
    </source>
</evidence>
<evidence type="ECO:0000256" key="2">
    <source>
        <dbReference type="ARBA" id="ARBA00005582"/>
    </source>
</evidence>
<keyword evidence="5" id="KW-0479">Metal-binding</keyword>
<comment type="caution">
    <text evidence="19">The sequence shown here is derived from an EMBL/GenBank/DDBJ whole genome shotgun (WGS) entry which is preliminary data.</text>
</comment>
<keyword evidence="3" id="KW-0515">Mutator protein</keyword>
<accession>A0A1V6LYN5</accession>
<dbReference type="GO" id="GO:0044716">
    <property type="term" value="F:8-oxo-GDP phosphatase activity"/>
    <property type="evidence" value="ECO:0007669"/>
    <property type="project" value="TreeGrafter"/>
</dbReference>
<comment type="catalytic activity">
    <reaction evidence="10">
        <text>8-oxo-dGTP + H2O = 8-oxo-dGMP + diphosphate + H(+)</text>
        <dbReference type="Rhea" id="RHEA:31575"/>
        <dbReference type="ChEBI" id="CHEBI:15377"/>
        <dbReference type="ChEBI" id="CHEBI:15378"/>
        <dbReference type="ChEBI" id="CHEBI:33019"/>
        <dbReference type="ChEBI" id="CHEBI:63224"/>
        <dbReference type="ChEBI" id="CHEBI:77896"/>
        <dbReference type="EC" id="3.6.1.55"/>
    </reaction>
</comment>
<dbReference type="GO" id="GO:0006260">
    <property type="term" value="P:DNA replication"/>
    <property type="evidence" value="ECO:0007669"/>
    <property type="project" value="UniProtKB-KW"/>
</dbReference>
<dbReference type="InterPro" id="IPR015797">
    <property type="entry name" value="NUDIX_hydrolase-like_dom_sf"/>
</dbReference>
<dbReference type="EMBL" id="MJUW02000100">
    <property type="protein sequence ID" value="OQD45251.1"/>
    <property type="molecule type" value="Genomic_DNA"/>
</dbReference>
<dbReference type="GO" id="GO:0046872">
    <property type="term" value="F:metal ion binding"/>
    <property type="evidence" value="ECO:0007669"/>
    <property type="project" value="UniProtKB-KW"/>
</dbReference>
<evidence type="ECO:0000256" key="4">
    <source>
        <dbReference type="ARBA" id="ARBA00022705"/>
    </source>
</evidence>
<evidence type="ECO:0000256" key="9">
    <source>
        <dbReference type="ARBA" id="ARBA00023204"/>
    </source>
</evidence>
<dbReference type="EC" id="3.6.1.55" evidence="12"/>
<keyword evidence="7 17" id="KW-0378">Hydrolase</keyword>
<evidence type="ECO:0000256" key="3">
    <source>
        <dbReference type="ARBA" id="ARBA00022457"/>
    </source>
</evidence>
<evidence type="ECO:0000256" key="8">
    <source>
        <dbReference type="ARBA" id="ARBA00022842"/>
    </source>
</evidence>
<evidence type="ECO:0000256" key="11">
    <source>
        <dbReference type="ARBA" id="ARBA00036904"/>
    </source>
</evidence>
<gene>
    <name evidence="19" type="ORF">BIY37_09380</name>
</gene>
<dbReference type="InterPro" id="IPR020476">
    <property type="entry name" value="Nudix_hydrolase"/>
</dbReference>
<protein>
    <recommendedName>
        <fullName evidence="13">8-oxo-dGTP diphosphatase</fullName>
        <ecNumber evidence="12">3.6.1.55</ecNumber>
    </recommendedName>
    <alternativeName>
        <fullName evidence="16">7,8-dihydro-8-oxoguanine-triphosphatase</fullName>
    </alternativeName>
    <alternativeName>
        <fullName evidence="15">Mutator protein MutT</fullName>
    </alternativeName>
    <alternativeName>
        <fullName evidence="14">dGTP pyrophosphohydrolase</fullName>
    </alternativeName>
</protein>
<comment type="similarity">
    <text evidence="2 17">Belongs to the Nudix hydrolase family.</text>
</comment>
<evidence type="ECO:0000256" key="10">
    <source>
        <dbReference type="ARBA" id="ARBA00035861"/>
    </source>
</evidence>